<organism evidence="1 2">
    <name type="scientific">Haloarcula argentinensis</name>
    <dbReference type="NCBI Taxonomy" id="43776"/>
    <lineage>
        <taxon>Archaea</taxon>
        <taxon>Methanobacteriati</taxon>
        <taxon>Methanobacteriota</taxon>
        <taxon>Stenosarchaea group</taxon>
        <taxon>Halobacteria</taxon>
        <taxon>Halobacteriales</taxon>
        <taxon>Haloarculaceae</taxon>
        <taxon>Haloarcula</taxon>
    </lineage>
</organism>
<evidence type="ECO:0000313" key="1">
    <source>
        <dbReference type="EMBL" id="NLV12289.1"/>
    </source>
</evidence>
<dbReference type="Proteomes" id="UP000641625">
    <property type="component" value="Unassembled WGS sequence"/>
</dbReference>
<sequence>SNCFSHVDPETAENWLQSFACWHNATN</sequence>
<gene>
    <name evidence="1" type="ORF">GOC77_03220</name>
</gene>
<comment type="caution">
    <text evidence="1">The sequence shown here is derived from an EMBL/GenBank/DDBJ whole genome shotgun (WGS) entry which is preliminary data.</text>
</comment>
<reference evidence="1" key="1">
    <citation type="submission" date="2019-12" db="EMBL/GenBank/DDBJ databases">
        <title>Whole genome sequencing of Haloarcula argentinensis strain pws5.</title>
        <authorList>
            <person name="Verma D.K."/>
            <person name="Gopal K."/>
            <person name="Prasad E.S."/>
        </authorList>
    </citation>
    <scope>NUCLEOTIDE SEQUENCE</scope>
    <source>
        <strain evidence="1">Pws5</strain>
    </source>
</reference>
<dbReference type="EMBL" id="WOWA01000003">
    <property type="protein sequence ID" value="NLV12289.1"/>
    <property type="molecule type" value="Genomic_DNA"/>
</dbReference>
<protein>
    <submittedName>
        <fullName evidence="1">IS6 family transposase</fullName>
    </submittedName>
</protein>
<proteinExistence type="predicted"/>
<evidence type="ECO:0000313" key="2">
    <source>
        <dbReference type="Proteomes" id="UP000641625"/>
    </source>
</evidence>
<accession>A0A847UG64</accession>
<name>A0A847UG64_HALAR</name>
<feature type="non-terminal residue" evidence="1">
    <location>
        <position position="1"/>
    </location>
</feature>
<dbReference type="AlphaFoldDB" id="A0A847UG64"/>